<dbReference type="InterPro" id="IPR027417">
    <property type="entry name" value="P-loop_NTPase"/>
</dbReference>
<dbReference type="PROSITE" id="PS50893">
    <property type="entry name" value="ABC_TRANSPORTER_2"/>
    <property type="match status" value="1"/>
</dbReference>
<dbReference type="EMBL" id="CP007142">
    <property type="protein sequence ID" value="AJQ94651.1"/>
    <property type="molecule type" value="Genomic_DNA"/>
</dbReference>
<dbReference type="Pfam" id="PF00005">
    <property type="entry name" value="ABC_tran"/>
    <property type="match status" value="1"/>
</dbReference>
<dbReference type="Gene3D" id="3.40.50.300">
    <property type="entry name" value="P-loop containing nucleotide triphosphate hydrolases"/>
    <property type="match status" value="1"/>
</dbReference>
<gene>
    <name evidence="7" type="ORF">YC6258_02613</name>
</gene>
<dbReference type="Proteomes" id="UP000032266">
    <property type="component" value="Chromosome"/>
</dbReference>
<keyword evidence="8" id="KW-1185">Reference proteome</keyword>
<keyword evidence="5" id="KW-0029">Amino-acid transport</keyword>
<dbReference type="STRING" id="1445510.YC6258_02613"/>
<dbReference type="GO" id="GO:0016887">
    <property type="term" value="F:ATP hydrolysis activity"/>
    <property type="evidence" value="ECO:0007669"/>
    <property type="project" value="InterPro"/>
</dbReference>
<comment type="similarity">
    <text evidence="1">Belongs to the ABC transporter superfamily.</text>
</comment>
<dbReference type="PROSITE" id="PS00211">
    <property type="entry name" value="ABC_TRANSPORTER_1"/>
    <property type="match status" value="1"/>
</dbReference>
<dbReference type="SUPFAM" id="SSF52540">
    <property type="entry name" value="P-loop containing nucleoside triphosphate hydrolases"/>
    <property type="match status" value="1"/>
</dbReference>
<dbReference type="HOGENOM" id="CLU_000604_1_2_6"/>
<keyword evidence="4" id="KW-0067">ATP-binding</keyword>
<dbReference type="InterPro" id="IPR003439">
    <property type="entry name" value="ABC_transporter-like_ATP-bd"/>
</dbReference>
<evidence type="ECO:0000256" key="3">
    <source>
        <dbReference type="ARBA" id="ARBA00022741"/>
    </source>
</evidence>
<sequence length="234" mass="25592">MAVLEVKNIHGGYGGMNILNGVDISIEQEQIGVIVGPNGAGKSTCLKAIFGLLNVTEGSIRLRGEEIRNAAPEELVRKGMAFVPQEKNVFVSLTVEENLQMGAFSRKDDFRHMLERVYEFFPPLKEKRHQAAGELSGGQRQMVAMGRALMIEPSVLLLDEPTAGLSPLFMNEIFDRIITINKAGVGILMVEQHARQALKIAHKGFVLAGGMNRFTDTGHNLIHDPEVAKSFLGG</sequence>
<evidence type="ECO:0000256" key="1">
    <source>
        <dbReference type="ARBA" id="ARBA00005417"/>
    </source>
</evidence>
<dbReference type="PATRIC" id="fig|1445510.3.peg.2566"/>
<dbReference type="GO" id="GO:0015807">
    <property type="term" value="P:L-amino acid transport"/>
    <property type="evidence" value="ECO:0007669"/>
    <property type="project" value="TreeGrafter"/>
</dbReference>
<dbReference type="InterPro" id="IPR052156">
    <property type="entry name" value="BCAA_Transport_ATP-bd_LivF"/>
</dbReference>
<evidence type="ECO:0000256" key="2">
    <source>
        <dbReference type="ARBA" id="ARBA00022448"/>
    </source>
</evidence>
<dbReference type="InterPro" id="IPR003593">
    <property type="entry name" value="AAA+_ATPase"/>
</dbReference>
<dbReference type="PANTHER" id="PTHR43820">
    <property type="entry name" value="HIGH-AFFINITY BRANCHED-CHAIN AMINO ACID TRANSPORT ATP-BINDING PROTEIN LIVF"/>
    <property type="match status" value="1"/>
</dbReference>
<evidence type="ECO:0000313" key="7">
    <source>
        <dbReference type="EMBL" id="AJQ94651.1"/>
    </source>
</evidence>
<dbReference type="CDD" id="cd03224">
    <property type="entry name" value="ABC_TM1139_LivF_branched"/>
    <property type="match status" value="1"/>
</dbReference>
<dbReference type="GO" id="GO:0005524">
    <property type="term" value="F:ATP binding"/>
    <property type="evidence" value="ECO:0007669"/>
    <property type="project" value="UniProtKB-KW"/>
</dbReference>
<dbReference type="PANTHER" id="PTHR43820:SF4">
    <property type="entry name" value="HIGH-AFFINITY BRANCHED-CHAIN AMINO ACID TRANSPORT ATP-BINDING PROTEIN LIVF"/>
    <property type="match status" value="1"/>
</dbReference>
<keyword evidence="2" id="KW-0813">Transport</keyword>
<dbReference type="RefSeq" id="WP_044617145.1">
    <property type="nucleotide sequence ID" value="NZ_CP007142.1"/>
</dbReference>
<evidence type="ECO:0000256" key="5">
    <source>
        <dbReference type="ARBA" id="ARBA00022970"/>
    </source>
</evidence>
<evidence type="ECO:0000313" key="8">
    <source>
        <dbReference type="Proteomes" id="UP000032266"/>
    </source>
</evidence>
<dbReference type="AlphaFoldDB" id="A0A0C5VK50"/>
<proteinExistence type="inferred from homology"/>
<dbReference type="KEGG" id="gsn:YC6258_02613"/>
<protein>
    <submittedName>
        <fullName evidence="7">ABC-type branched-chain amino acid transport system, ATPase component</fullName>
    </submittedName>
</protein>
<dbReference type="InterPro" id="IPR017871">
    <property type="entry name" value="ABC_transporter-like_CS"/>
</dbReference>
<evidence type="ECO:0000259" key="6">
    <source>
        <dbReference type="PROSITE" id="PS50893"/>
    </source>
</evidence>
<evidence type="ECO:0000256" key="4">
    <source>
        <dbReference type="ARBA" id="ARBA00022840"/>
    </source>
</evidence>
<keyword evidence="3" id="KW-0547">Nucleotide-binding</keyword>
<dbReference type="SMART" id="SM00382">
    <property type="entry name" value="AAA"/>
    <property type="match status" value="1"/>
</dbReference>
<feature type="domain" description="ABC transporter" evidence="6">
    <location>
        <begin position="4"/>
        <end position="234"/>
    </location>
</feature>
<reference evidence="7 8" key="1">
    <citation type="submission" date="2014-01" db="EMBL/GenBank/DDBJ databases">
        <title>Full genme sequencing of cellulolytic bacterium Gynuella sunshinyii YC6258T gen. nov., sp. nov.</title>
        <authorList>
            <person name="Khan H."/>
            <person name="Chung E.J."/>
            <person name="Chung Y.R."/>
        </authorList>
    </citation>
    <scope>NUCLEOTIDE SEQUENCE [LARGE SCALE GENOMIC DNA]</scope>
    <source>
        <strain evidence="7 8">YC6258</strain>
    </source>
</reference>
<dbReference type="OrthoDB" id="9776369at2"/>
<organism evidence="7 8">
    <name type="scientific">Gynuella sunshinyii YC6258</name>
    <dbReference type="NCBI Taxonomy" id="1445510"/>
    <lineage>
        <taxon>Bacteria</taxon>
        <taxon>Pseudomonadati</taxon>
        <taxon>Pseudomonadota</taxon>
        <taxon>Gammaproteobacteria</taxon>
        <taxon>Oceanospirillales</taxon>
        <taxon>Saccharospirillaceae</taxon>
        <taxon>Gynuella</taxon>
    </lineage>
</organism>
<name>A0A0C5VK50_9GAMM</name>
<accession>A0A0C5VK50</accession>
<dbReference type="GO" id="GO:0015658">
    <property type="term" value="F:branched-chain amino acid transmembrane transporter activity"/>
    <property type="evidence" value="ECO:0007669"/>
    <property type="project" value="TreeGrafter"/>
</dbReference>